<proteinExistence type="predicted"/>
<gene>
    <name evidence="2" type="ORF">SDC9_95733</name>
</gene>
<reference evidence="2" key="1">
    <citation type="submission" date="2019-08" db="EMBL/GenBank/DDBJ databases">
        <authorList>
            <person name="Kucharzyk K."/>
            <person name="Murdoch R.W."/>
            <person name="Higgins S."/>
            <person name="Loffler F."/>
        </authorList>
    </citation>
    <scope>NUCLEOTIDE SEQUENCE</scope>
</reference>
<keyword evidence="1" id="KW-0812">Transmembrane</keyword>
<dbReference type="AlphaFoldDB" id="A0A645A739"/>
<evidence type="ECO:0000313" key="2">
    <source>
        <dbReference type="EMBL" id="MPM49005.1"/>
    </source>
</evidence>
<accession>A0A645A739</accession>
<name>A0A645A739_9ZZZZ</name>
<protein>
    <submittedName>
        <fullName evidence="2">Uncharacterized protein</fullName>
    </submittedName>
</protein>
<dbReference type="EMBL" id="VSSQ01012344">
    <property type="protein sequence ID" value="MPM49005.1"/>
    <property type="molecule type" value="Genomic_DNA"/>
</dbReference>
<sequence length="76" mass="8537">MKYVGIILRGSAAHSFDTSKSKLIVGLALLVVAEHFIGLGRFLELFLCKILKRVVFVHVRVVLFCKLPIGAFYFIL</sequence>
<comment type="caution">
    <text evidence="2">The sequence shown here is derived from an EMBL/GenBank/DDBJ whole genome shotgun (WGS) entry which is preliminary data.</text>
</comment>
<evidence type="ECO:0000256" key="1">
    <source>
        <dbReference type="SAM" id="Phobius"/>
    </source>
</evidence>
<keyword evidence="1" id="KW-1133">Transmembrane helix</keyword>
<feature type="transmembrane region" description="Helical" evidence="1">
    <location>
        <begin position="23"/>
        <end position="43"/>
    </location>
</feature>
<keyword evidence="1" id="KW-0472">Membrane</keyword>
<feature type="transmembrane region" description="Helical" evidence="1">
    <location>
        <begin position="55"/>
        <end position="75"/>
    </location>
</feature>
<organism evidence="2">
    <name type="scientific">bioreactor metagenome</name>
    <dbReference type="NCBI Taxonomy" id="1076179"/>
    <lineage>
        <taxon>unclassified sequences</taxon>
        <taxon>metagenomes</taxon>
        <taxon>ecological metagenomes</taxon>
    </lineage>
</organism>